<keyword evidence="1" id="KW-0472">Membrane</keyword>
<keyword evidence="4" id="KW-1185">Reference proteome</keyword>
<feature type="transmembrane region" description="Helical" evidence="1">
    <location>
        <begin position="803"/>
        <end position="822"/>
    </location>
</feature>
<dbReference type="GO" id="GO:0050982">
    <property type="term" value="P:detection of mechanical stimulus"/>
    <property type="evidence" value="ECO:0007669"/>
    <property type="project" value="TreeGrafter"/>
</dbReference>
<dbReference type="GO" id="GO:0008381">
    <property type="term" value="F:mechanosensitive monoatomic ion channel activity"/>
    <property type="evidence" value="ECO:0007669"/>
    <property type="project" value="InterPro"/>
</dbReference>
<feature type="transmembrane region" description="Helical" evidence="1">
    <location>
        <begin position="121"/>
        <end position="142"/>
    </location>
</feature>
<dbReference type="InterPro" id="IPR057611">
    <property type="entry name" value="PIEZO_dom"/>
</dbReference>
<feature type="transmembrane region" description="Helical" evidence="1">
    <location>
        <begin position="416"/>
        <end position="435"/>
    </location>
</feature>
<evidence type="ECO:0000256" key="1">
    <source>
        <dbReference type="SAM" id="Phobius"/>
    </source>
</evidence>
<accession>A0A8X7XTH5</accession>
<dbReference type="GO" id="GO:0042391">
    <property type="term" value="P:regulation of membrane potential"/>
    <property type="evidence" value="ECO:0007669"/>
    <property type="project" value="TreeGrafter"/>
</dbReference>
<evidence type="ECO:0000313" key="4">
    <source>
        <dbReference type="Proteomes" id="UP000886885"/>
    </source>
</evidence>
<feature type="transmembrane region" description="Helical" evidence="1">
    <location>
        <begin position="869"/>
        <end position="886"/>
    </location>
</feature>
<feature type="transmembrane region" description="Helical" evidence="1">
    <location>
        <begin position="511"/>
        <end position="532"/>
    </location>
</feature>
<dbReference type="GO" id="GO:0005261">
    <property type="term" value="F:monoatomic cation channel activity"/>
    <property type="evidence" value="ECO:0007669"/>
    <property type="project" value="TreeGrafter"/>
</dbReference>
<dbReference type="Pfam" id="PF25288">
    <property type="entry name" value="PIEZO"/>
    <property type="match status" value="1"/>
</dbReference>
<evidence type="ECO:0000313" key="3">
    <source>
        <dbReference type="EMBL" id="KAG6736068.1"/>
    </source>
</evidence>
<dbReference type="PANTHER" id="PTHR13167">
    <property type="entry name" value="PIEZO-TYPE MECHANOSENSITIVE ION CHANNEL COMPONENT"/>
    <property type="match status" value="1"/>
</dbReference>
<reference evidence="3" key="1">
    <citation type="journal article" date="2020" name="bioRxiv">
        <title>Hybrid origin of Populus tomentosa Carr. identified through genome sequencing and phylogenomic analysis.</title>
        <authorList>
            <person name="An X."/>
            <person name="Gao K."/>
            <person name="Chen Z."/>
            <person name="Li J."/>
            <person name="Yang X."/>
            <person name="Yang X."/>
            <person name="Zhou J."/>
            <person name="Guo T."/>
            <person name="Zhao T."/>
            <person name="Huang S."/>
            <person name="Miao D."/>
            <person name="Khan W.U."/>
            <person name="Rao P."/>
            <person name="Ye M."/>
            <person name="Lei B."/>
            <person name="Liao W."/>
            <person name="Wang J."/>
            <person name="Ji L."/>
            <person name="Li Y."/>
            <person name="Guo B."/>
            <person name="Mustafa N.S."/>
            <person name="Li S."/>
            <person name="Yun Q."/>
            <person name="Keller S.R."/>
            <person name="Mao J."/>
            <person name="Zhang R."/>
            <person name="Strauss S.H."/>
        </authorList>
    </citation>
    <scope>NUCLEOTIDE SEQUENCE</scope>
    <source>
        <strain evidence="3">GM15</strain>
        <tissue evidence="3">Leaf</tissue>
    </source>
</reference>
<feature type="transmembrane region" description="Helical" evidence="1">
    <location>
        <begin position="78"/>
        <end position="101"/>
    </location>
</feature>
<dbReference type="PANTHER" id="PTHR13167:SF25">
    <property type="entry name" value="PIEZO-TYPE MECHANOSENSITIVE ION CHANNEL COMPONENT"/>
    <property type="match status" value="1"/>
</dbReference>
<feature type="transmembrane region" description="Helical" evidence="1">
    <location>
        <begin position="45"/>
        <end position="66"/>
    </location>
</feature>
<protein>
    <recommendedName>
        <fullName evidence="2">Piezo-type mechanosensitive ion channel homolog domain-containing protein</fullName>
    </recommendedName>
</protein>
<dbReference type="Proteomes" id="UP000886885">
    <property type="component" value="Unassembled WGS sequence"/>
</dbReference>
<feature type="transmembrane region" description="Helical" evidence="1">
    <location>
        <begin position="922"/>
        <end position="942"/>
    </location>
</feature>
<sequence>MYWWERSGVRHTNVLLRGAVFRTFSINFFTYGFPVSLFALSYWSFHFASICAFGLLAYVGYIVYAFPSVFRLHRLNGLLLVFILFWAVSTYIFNVAFPLLSWKLGKDMEIWDMVGLWHYPLPGLFLLAQFCLGILVALGNLVNNSVFLYLSDEGNGSSTDNSTVEAEEDTKVLIVATIAWGLRKCSRAIMLVLIFLIAMKPGIIHAVYWLLNNGSFAAVRWALSLTGSIWSVYVLNTMYVDTEVPRVVTYRLLKHHSSWDFLKIALLACFCAIHNHGFEMLFSFSAIVQHTPSAPIGFSILKAGLNKSVLLSVYASSTTRYGHDNSSYEFLNESDAEIHYKFVESRIALFLGAIGQKFLTTYRSCGTYIAFLTILLTVYLVKPNYISFGYIFLLLVWIIGRQLVEKTKRRLWFPLKAYAVMVFVFIYSLSCFPSFETWLSSLIDLLFYLGYNSKASSLKNIWESLAVLIVMQLYSYERRQSKYNRLHDPDPLDSGVFGFIKRFLIWHSQKILFIALFYASLSPISAFGFVYLLGLVACSTLPKASRIPSKSFLLYTGILVTTEYLFQMWGKQVGMFPGQKHSELSLFLGFRAYKPGFWGLESGLRAKVLVIAACTLQYNVFRWLDKMPSICQNKGKWEEPCPLFVSDEDAFMNGSMVNDENKPPPNHSIPSVKGEGFISNSLPSITAGLTQAPDLVSNKTGGSEGSGTSKFSFGYIWGSTKESHKWNKKGILSLKKERLETQKTVLKVYLKFWIENIFNLFGLEINMIALLLASFALLNAISMLYVALLVACILLKRRIIRKLWPVFVFLFASILILEYFAIWKTMVPSNQHIPSETDVHCHDCWESSALYFQYCKNCWIGLVVDDPRMLISYFSVFMIACFKLRADNLSSLTDYLRLYCYCHLLDLVLCLILITGTLEYDILHLGYLAFALVFFRMRLVILKKKNKVFRFLRIYNFALIVLSLAYQSPFVGVFSSGNFETIEYIYEMIGFYKYDYGFRITARSALVEIIIFMLVSLQSYMFSSNEFDYVARYLEAEQIGAIVREQEKKAAWKTAQLLYIRESEEKKRQRNLQVEKMKSEMLNLQIQLHGMNSTTNCGSSFP</sequence>
<feature type="transmembrane region" description="Helical" evidence="1">
    <location>
        <begin position="768"/>
        <end position="791"/>
    </location>
</feature>
<feature type="transmembrane region" description="Helical" evidence="1">
    <location>
        <begin position="898"/>
        <end position="916"/>
    </location>
</feature>
<keyword evidence="1" id="KW-0812">Transmembrane</keyword>
<organism evidence="3 4">
    <name type="scientific">Populus tomentosa</name>
    <name type="common">Chinese white poplar</name>
    <dbReference type="NCBI Taxonomy" id="118781"/>
    <lineage>
        <taxon>Eukaryota</taxon>
        <taxon>Viridiplantae</taxon>
        <taxon>Streptophyta</taxon>
        <taxon>Embryophyta</taxon>
        <taxon>Tracheophyta</taxon>
        <taxon>Spermatophyta</taxon>
        <taxon>Magnoliopsida</taxon>
        <taxon>eudicotyledons</taxon>
        <taxon>Gunneridae</taxon>
        <taxon>Pentapetalae</taxon>
        <taxon>rosids</taxon>
        <taxon>fabids</taxon>
        <taxon>Malpighiales</taxon>
        <taxon>Salicaceae</taxon>
        <taxon>Saliceae</taxon>
        <taxon>Populus</taxon>
    </lineage>
</organism>
<gene>
    <name evidence="3" type="ORF">POTOM_061238</name>
</gene>
<dbReference type="GO" id="GO:0016020">
    <property type="term" value="C:membrane"/>
    <property type="evidence" value="ECO:0007669"/>
    <property type="project" value="InterPro"/>
</dbReference>
<dbReference type="OrthoDB" id="303066at2759"/>
<evidence type="ECO:0000259" key="2">
    <source>
        <dbReference type="Pfam" id="PF25288"/>
    </source>
</evidence>
<comment type="caution">
    <text evidence="3">The sequence shown here is derived from an EMBL/GenBank/DDBJ whole genome shotgun (WGS) entry which is preliminary data.</text>
</comment>
<dbReference type="EMBL" id="JAAWWB010001393">
    <property type="protein sequence ID" value="KAG6736068.1"/>
    <property type="molecule type" value="Genomic_DNA"/>
</dbReference>
<feature type="transmembrane region" description="Helical" evidence="1">
    <location>
        <begin position="20"/>
        <end position="39"/>
    </location>
</feature>
<feature type="transmembrane region" description="Helical" evidence="1">
    <location>
        <begin position="188"/>
        <end position="211"/>
    </location>
</feature>
<feature type="transmembrane region" description="Helical" evidence="1">
    <location>
        <begin position="365"/>
        <end position="381"/>
    </location>
</feature>
<dbReference type="AlphaFoldDB" id="A0A8X7XTH5"/>
<feature type="transmembrane region" description="Helical" evidence="1">
    <location>
        <begin position="387"/>
        <end position="404"/>
    </location>
</feature>
<dbReference type="InterPro" id="IPR027272">
    <property type="entry name" value="Piezo"/>
</dbReference>
<feature type="transmembrane region" description="Helical" evidence="1">
    <location>
        <begin position="455"/>
        <end position="476"/>
    </location>
</feature>
<feature type="transmembrane region" description="Helical" evidence="1">
    <location>
        <begin position="217"/>
        <end position="236"/>
    </location>
</feature>
<proteinExistence type="predicted"/>
<feature type="transmembrane region" description="Helical" evidence="1">
    <location>
        <begin position="996"/>
        <end position="1017"/>
    </location>
</feature>
<feature type="domain" description="Piezo-type mechanosensitive ion channel homolog" evidence="2">
    <location>
        <begin position="174"/>
        <end position="287"/>
    </location>
</feature>
<name>A0A8X7XTH5_POPTO</name>
<keyword evidence="1" id="KW-1133">Transmembrane helix</keyword>
<dbReference type="GO" id="GO:0071260">
    <property type="term" value="P:cellular response to mechanical stimulus"/>
    <property type="evidence" value="ECO:0007669"/>
    <property type="project" value="TreeGrafter"/>
</dbReference>
<feature type="transmembrane region" description="Helical" evidence="1">
    <location>
        <begin position="954"/>
        <end position="976"/>
    </location>
</feature>